<dbReference type="EnsemblPlants" id="Pp3c13_18960V3.2">
    <property type="protein sequence ID" value="PAC:32929912.CDS.1"/>
    <property type="gene ID" value="Pp3c13_18960"/>
</dbReference>
<dbReference type="EnsemblPlants" id="Pp3c13_18960V3.1">
    <property type="protein sequence ID" value="PAC:32929911.CDS.1"/>
    <property type="gene ID" value="Pp3c13_18960"/>
</dbReference>
<name>A0A2K1JMV5_PHYPA</name>
<reference evidence="3" key="3">
    <citation type="submission" date="2020-12" db="UniProtKB">
        <authorList>
            <consortium name="EnsemblPlants"/>
        </authorList>
    </citation>
    <scope>IDENTIFICATION</scope>
</reference>
<dbReference type="GO" id="GO:0009733">
    <property type="term" value="P:response to auxin"/>
    <property type="evidence" value="ECO:0007669"/>
    <property type="project" value="InterPro"/>
</dbReference>
<evidence type="ECO:0000256" key="1">
    <source>
        <dbReference type="ARBA" id="ARBA00006974"/>
    </source>
</evidence>
<evidence type="ECO:0000313" key="3">
    <source>
        <dbReference type="EnsemblPlants" id="PAC:32929911.CDS.1"/>
    </source>
</evidence>
<proteinExistence type="inferred from homology"/>
<dbReference type="FunCoup" id="A0A2K1JMV5">
    <property type="interactions" value="216"/>
</dbReference>
<evidence type="ECO:0000313" key="2">
    <source>
        <dbReference type="EMBL" id="PNR42726.1"/>
    </source>
</evidence>
<dbReference type="AlphaFoldDB" id="A0A2K1JMV5"/>
<dbReference type="Proteomes" id="UP000006727">
    <property type="component" value="Chromosome 13"/>
</dbReference>
<reference evidence="2 4" key="2">
    <citation type="journal article" date="2018" name="Plant J.">
        <title>The Physcomitrella patens chromosome-scale assembly reveals moss genome structure and evolution.</title>
        <authorList>
            <person name="Lang D."/>
            <person name="Ullrich K.K."/>
            <person name="Murat F."/>
            <person name="Fuchs J."/>
            <person name="Jenkins J."/>
            <person name="Haas F.B."/>
            <person name="Piednoel M."/>
            <person name="Gundlach H."/>
            <person name="Van Bel M."/>
            <person name="Meyberg R."/>
            <person name="Vives C."/>
            <person name="Morata J."/>
            <person name="Symeonidi A."/>
            <person name="Hiss M."/>
            <person name="Muchero W."/>
            <person name="Kamisugi Y."/>
            <person name="Saleh O."/>
            <person name="Blanc G."/>
            <person name="Decker E.L."/>
            <person name="van Gessel N."/>
            <person name="Grimwood J."/>
            <person name="Hayes R.D."/>
            <person name="Graham S.W."/>
            <person name="Gunter L.E."/>
            <person name="McDaniel S.F."/>
            <person name="Hoernstein S.N.W."/>
            <person name="Larsson A."/>
            <person name="Li F.W."/>
            <person name="Perroud P.F."/>
            <person name="Phillips J."/>
            <person name="Ranjan P."/>
            <person name="Rokshar D.S."/>
            <person name="Rothfels C.J."/>
            <person name="Schneider L."/>
            <person name="Shu S."/>
            <person name="Stevenson D.W."/>
            <person name="Thummler F."/>
            <person name="Tillich M."/>
            <person name="Villarreal Aguilar J.C."/>
            <person name="Widiez T."/>
            <person name="Wong G.K."/>
            <person name="Wymore A."/>
            <person name="Zhang Y."/>
            <person name="Zimmer A.D."/>
            <person name="Quatrano R.S."/>
            <person name="Mayer K.F.X."/>
            <person name="Goodstein D."/>
            <person name="Casacuberta J.M."/>
            <person name="Vandepoele K."/>
            <person name="Reski R."/>
            <person name="Cuming A.C."/>
            <person name="Tuskan G.A."/>
            <person name="Maumus F."/>
            <person name="Salse J."/>
            <person name="Schmutz J."/>
            <person name="Rensing S.A."/>
        </authorList>
    </citation>
    <scope>NUCLEOTIDE SEQUENCE [LARGE SCALE GENOMIC DNA]</scope>
    <source>
        <strain evidence="3 4">cv. Gransden 2004</strain>
    </source>
</reference>
<gene>
    <name evidence="3" type="primary">LOC112290342</name>
    <name evidence="2" type="ORF">PHYPA_017556</name>
</gene>
<keyword evidence="4" id="KW-1185">Reference proteome</keyword>
<dbReference type="Gramene" id="Pp3c13_18960V3.1">
    <property type="protein sequence ID" value="PAC:32929911.CDS.1"/>
    <property type="gene ID" value="Pp3c13_18960"/>
</dbReference>
<dbReference type="Pfam" id="PF02519">
    <property type="entry name" value="Auxin_inducible"/>
    <property type="match status" value="1"/>
</dbReference>
<dbReference type="InterPro" id="IPR003676">
    <property type="entry name" value="SAUR_fam"/>
</dbReference>
<reference evidence="2 4" key="1">
    <citation type="journal article" date="2008" name="Science">
        <title>The Physcomitrella genome reveals evolutionary insights into the conquest of land by plants.</title>
        <authorList>
            <person name="Rensing S."/>
            <person name="Lang D."/>
            <person name="Zimmer A."/>
            <person name="Terry A."/>
            <person name="Salamov A."/>
            <person name="Shapiro H."/>
            <person name="Nishiyama T."/>
            <person name="Perroud P.-F."/>
            <person name="Lindquist E."/>
            <person name="Kamisugi Y."/>
            <person name="Tanahashi T."/>
            <person name="Sakakibara K."/>
            <person name="Fujita T."/>
            <person name="Oishi K."/>
            <person name="Shin-I T."/>
            <person name="Kuroki Y."/>
            <person name="Toyoda A."/>
            <person name="Suzuki Y."/>
            <person name="Hashimoto A."/>
            <person name="Yamaguchi K."/>
            <person name="Sugano A."/>
            <person name="Kohara Y."/>
            <person name="Fujiyama A."/>
            <person name="Anterola A."/>
            <person name="Aoki S."/>
            <person name="Ashton N."/>
            <person name="Barbazuk W.B."/>
            <person name="Barker E."/>
            <person name="Bennetzen J."/>
            <person name="Bezanilla M."/>
            <person name="Blankenship R."/>
            <person name="Cho S.H."/>
            <person name="Dutcher S."/>
            <person name="Estelle M."/>
            <person name="Fawcett J.A."/>
            <person name="Gundlach H."/>
            <person name="Hanada K."/>
            <person name="Heyl A."/>
            <person name="Hicks K.A."/>
            <person name="Hugh J."/>
            <person name="Lohr M."/>
            <person name="Mayer K."/>
            <person name="Melkozernov A."/>
            <person name="Murata T."/>
            <person name="Nelson D."/>
            <person name="Pils B."/>
            <person name="Prigge M."/>
            <person name="Reiss B."/>
            <person name="Renner T."/>
            <person name="Rombauts S."/>
            <person name="Rushton P."/>
            <person name="Sanderfoot A."/>
            <person name="Schween G."/>
            <person name="Shiu S.-H."/>
            <person name="Stueber K."/>
            <person name="Theodoulou F.L."/>
            <person name="Tu H."/>
            <person name="Van de Peer Y."/>
            <person name="Verrier P.J."/>
            <person name="Waters E."/>
            <person name="Wood A."/>
            <person name="Yang L."/>
            <person name="Cove D."/>
            <person name="Cuming A."/>
            <person name="Hasebe M."/>
            <person name="Lucas S."/>
            <person name="Mishler D.B."/>
            <person name="Reski R."/>
            <person name="Grigoriev I."/>
            <person name="Quatrano R.S."/>
            <person name="Boore J.L."/>
        </authorList>
    </citation>
    <scope>NUCLEOTIDE SEQUENCE [LARGE SCALE GENOMIC DNA]</scope>
    <source>
        <strain evidence="3 4">cv. Gransden 2004</strain>
    </source>
</reference>
<dbReference type="RefSeq" id="XP_073394169.1">
    <property type="nucleotide sequence ID" value="XM_073538068.1"/>
</dbReference>
<dbReference type="OrthoDB" id="1916968at2759"/>
<dbReference type="PANTHER" id="PTHR31374:SF32">
    <property type="entry name" value="SAUR FAMILY PROTEIN"/>
    <property type="match status" value="1"/>
</dbReference>
<accession>A0A2K1JMV5</accession>
<dbReference type="GeneID" id="112290342"/>
<dbReference type="Gramene" id="Pp3c13_18960V3.3">
    <property type="protein sequence ID" value="PAC:32929913.CDS.1"/>
    <property type="gene ID" value="Pp3c13_18960"/>
</dbReference>
<dbReference type="EnsemblPlants" id="Pp3c13_18960V3.3">
    <property type="protein sequence ID" value="PAC:32929913.CDS.1"/>
    <property type="gene ID" value="Pp3c13_18960"/>
</dbReference>
<dbReference type="EMBL" id="ABEU02000013">
    <property type="protein sequence ID" value="PNR42726.1"/>
    <property type="molecule type" value="Genomic_DNA"/>
</dbReference>
<dbReference type="PaxDb" id="3218-PP1S305_25V6.1"/>
<comment type="similarity">
    <text evidence="1">Belongs to the ARG7 family.</text>
</comment>
<sequence>MSKGKSASEKMQRVVRKLQRRIGNNNQQYQKLSPDAASLRIGVSLPKRTSLSGLRQIAPESDDEPPDFAPSDVPQGFLAVYVGSERQRFVISAASLKHQKFKELLEKSAEEYGFAHKGGLNIACDVVYFEYLLRYIKGR</sequence>
<dbReference type="Gramene" id="Pp3c13_18960V3.2">
    <property type="protein sequence ID" value="PAC:32929912.CDS.1"/>
    <property type="gene ID" value="Pp3c13_18960"/>
</dbReference>
<protein>
    <submittedName>
        <fullName evidence="2 3">Uncharacterized protein</fullName>
    </submittedName>
</protein>
<evidence type="ECO:0000313" key="4">
    <source>
        <dbReference type="Proteomes" id="UP000006727"/>
    </source>
</evidence>
<dbReference type="PANTHER" id="PTHR31374">
    <property type="entry name" value="AUXIN-INDUCED PROTEIN-LIKE-RELATED"/>
    <property type="match status" value="1"/>
</dbReference>
<organism evidence="2">
    <name type="scientific">Physcomitrium patens</name>
    <name type="common">Spreading-leaved earth moss</name>
    <name type="synonym">Physcomitrella patens</name>
    <dbReference type="NCBI Taxonomy" id="3218"/>
    <lineage>
        <taxon>Eukaryota</taxon>
        <taxon>Viridiplantae</taxon>
        <taxon>Streptophyta</taxon>
        <taxon>Embryophyta</taxon>
        <taxon>Bryophyta</taxon>
        <taxon>Bryophytina</taxon>
        <taxon>Bryopsida</taxon>
        <taxon>Funariidae</taxon>
        <taxon>Funariales</taxon>
        <taxon>Funariaceae</taxon>
        <taxon>Physcomitrium</taxon>
    </lineage>
</organism>